<evidence type="ECO:0000313" key="18">
    <source>
        <dbReference type="EMBL" id="CAD7087253.1"/>
    </source>
</evidence>
<dbReference type="Pfam" id="PF00001">
    <property type="entry name" value="7tm_1"/>
    <property type="match status" value="1"/>
</dbReference>
<sequence>MTTLFRGIIYMFAFGCLFMVTSINSLSLPIFAYGEDEILIGLSECPIGYFHCLNDTKCILQKLNCDGQVDCDDNSDEMNCEDEHNSQYYDDLHRKQPHGLFDNTPKGRCFWKQENYSCDCRGTQFLCRFKQLTELPLNLPLFDISMLDLTGNSFPVLTRSTLRNLPQVEMLVLKFCNISEIQPFAFESIRDAQLLELYLDENNIERLPPNMFPANNELEVLILSGNKISELHSYDFENLEYLTELDLRRNRISTFSEDVFKPLANLSILHLNENQIQKIEPGMFPPMNLLETLSLAQNEIWTVDKDSFNFINLRHLYLSGNRLYEVHNDTFQGVPRLEGLNLDDNKIYHFELEAFRGVENLTSLLLKGNRFETLDPRVLQNLQNLKYIYFSSFHLCRAALHVRVCEPKGDGISSKHHLLDNTVLRGSVWVMASIAVAGNLIVIFGRYFHNSRSHVEHSLYLRHLAISDLLMGIYLTIIACADIAFRGEYIMHEAAWRASISCSICGFLSTLSCQSSTLLLTLVTYDRLISVIRPLQVRTASKTVVILRLAFLWGCSFAAAAAPLTAAPYFGAHFYGSNGVCLSLHIHDPYARGWEYSAAMYIFINMISLVFIIISYLRMLQAIRGSGEAMRSTLRGRENVVARRFAIIVATDCACWLPVIIVKLVALGGIKISPSLYAWLAVLVLPVNSALNPVLYTLTTASFKQQVKKYFHKFPCGAIVEPRSQTGYESALSISLGHAPTNSGRKRLLQKNVSYV</sequence>
<keyword evidence="19" id="KW-1185">Reference proteome</keyword>
<keyword evidence="7" id="KW-0677">Repeat</keyword>
<dbReference type="Pfam" id="PF00057">
    <property type="entry name" value="Ldl_recept_a"/>
    <property type="match status" value="1"/>
</dbReference>
<evidence type="ECO:0000256" key="5">
    <source>
        <dbReference type="ARBA" id="ARBA00022692"/>
    </source>
</evidence>
<keyword evidence="14" id="KW-0807">Transducer</keyword>
<dbReference type="InterPro" id="IPR036055">
    <property type="entry name" value="LDL_receptor-like_sf"/>
</dbReference>
<dbReference type="SMART" id="SM00369">
    <property type="entry name" value="LRR_TYP"/>
    <property type="match status" value="10"/>
</dbReference>
<feature type="disulfide bond" evidence="15">
    <location>
        <begin position="65"/>
        <end position="80"/>
    </location>
</feature>
<feature type="transmembrane region" description="Helical" evidence="16">
    <location>
        <begin position="469"/>
        <end position="486"/>
    </location>
</feature>
<evidence type="ECO:0000256" key="11">
    <source>
        <dbReference type="ARBA" id="ARBA00023157"/>
    </source>
</evidence>
<dbReference type="FunCoup" id="A0A7R8UVA1">
    <property type="interactions" value="11"/>
</dbReference>
<dbReference type="Gene3D" id="4.10.400.10">
    <property type="entry name" value="Low-density Lipoprotein Receptor"/>
    <property type="match status" value="1"/>
</dbReference>
<dbReference type="SUPFAM" id="SSF52058">
    <property type="entry name" value="L domain-like"/>
    <property type="match status" value="1"/>
</dbReference>
<evidence type="ECO:0000256" key="4">
    <source>
        <dbReference type="ARBA" id="ARBA00022614"/>
    </source>
</evidence>
<organism evidence="18 19">
    <name type="scientific">Hermetia illucens</name>
    <name type="common">Black soldier fly</name>
    <dbReference type="NCBI Taxonomy" id="343691"/>
    <lineage>
        <taxon>Eukaryota</taxon>
        <taxon>Metazoa</taxon>
        <taxon>Ecdysozoa</taxon>
        <taxon>Arthropoda</taxon>
        <taxon>Hexapoda</taxon>
        <taxon>Insecta</taxon>
        <taxon>Pterygota</taxon>
        <taxon>Neoptera</taxon>
        <taxon>Endopterygota</taxon>
        <taxon>Diptera</taxon>
        <taxon>Brachycera</taxon>
        <taxon>Stratiomyomorpha</taxon>
        <taxon>Stratiomyidae</taxon>
        <taxon>Hermetiinae</taxon>
        <taxon>Hermetia</taxon>
    </lineage>
</organism>
<dbReference type="FunFam" id="3.80.10.10:FF:000770">
    <property type="entry name" value="Uncharacterized protein"/>
    <property type="match status" value="1"/>
</dbReference>
<accession>A0A7R8UVA1</accession>
<dbReference type="PRINTS" id="PR00237">
    <property type="entry name" value="GPCRRHODOPSN"/>
</dbReference>
<dbReference type="PANTHER" id="PTHR24372">
    <property type="entry name" value="GLYCOPROTEIN HORMONE RECEPTOR"/>
    <property type="match status" value="1"/>
</dbReference>
<dbReference type="Proteomes" id="UP000594454">
    <property type="component" value="Chromosome 4"/>
</dbReference>
<feature type="domain" description="G-protein coupled receptors family 1 profile" evidence="17">
    <location>
        <begin position="438"/>
        <end position="696"/>
    </location>
</feature>
<keyword evidence="9" id="KW-0297">G-protein coupled receptor</keyword>
<evidence type="ECO:0000256" key="6">
    <source>
        <dbReference type="ARBA" id="ARBA00022729"/>
    </source>
</evidence>
<feature type="transmembrane region" description="Helical" evidence="16">
    <location>
        <begin position="7"/>
        <end position="33"/>
    </location>
</feature>
<dbReference type="PROSITE" id="PS50068">
    <property type="entry name" value="LDLRA_2"/>
    <property type="match status" value="1"/>
</dbReference>
<dbReference type="EMBL" id="LR899012">
    <property type="protein sequence ID" value="CAD7087253.1"/>
    <property type="molecule type" value="Genomic_DNA"/>
</dbReference>
<dbReference type="InterPro" id="IPR008112">
    <property type="entry name" value="Relaxin_rcpt"/>
</dbReference>
<evidence type="ECO:0000256" key="13">
    <source>
        <dbReference type="ARBA" id="ARBA00023180"/>
    </source>
</evidence>
<feature type="transmembrane region" description="Helical" evidence="16">
    <location>
        <begin position="598"/>
        <end position="620"/>
    </location>
</feature>
<evidence type="ECO:0000256" key="9">
    <source>
        <dbReference type="ARBA" id="ARBA00023040"/>
    </source>
</evidence>
<dbReference type="PROSITE" id="PS01209">
    <property type="entry name" value="LDLRA_1"/>
    <property type="match status" value="1"/>
</dbReference>
<dbReference type="SMART" id="SM00192">
    <property type="entry name" value="LDLa"/>
    <property type="match status" value="1"/>
</dbReference>
<dbReference type="InterPro" id="IPR003591">
    <property type="entry name" value="Leu-rich_rpt_typical-subtyp"/>
</dbReference>
<evidence type="ECO:0000313" key="19">
    <source>
        <dbReference type="Proteomes" id="UP000594454"/>
    </source>
</evidence>
<dbReference type="PROSITE" id="PS50262">
    <property type="entry name" value="G_PROTEIN_RECEP_F1_2"/>
    <property type="match status" value="1"/>
</dbReference>
<keyword evidence="11 15" id="KW-1015">Disulfide bond</keyword>
<dbReference type="Pfam" id="PF00560">
    <property type="entry name" value="LRR_1"/>
    <property type="match status" value="1"/>
</dbReference>
<dbReference type="SUPFAM" id="SSF57424">
    <property type="entry name" value="LDL receptor-like module"/>
    <property type="match status" value="1"/>
</dbReference>
<keyword evidence="13" id="KW-0325">Glycoprotein</keyword>
<evidence type="ECO:0000256" key="8">
    <source>
        <dbReference type="ARBA" id="ARBA00022989"/>
    </source>
</evidence>
<protein>
    <recommendedName>
        <fullName evidence="17">G-protein coupled receptors family 1 profile domain-containing protein</fullName>
    </recommendedName>
</protein>
<keyword evidence="3" id="KW-1003">Cell membrane</keyword>
<dbReference type="GO" id="GO:0009755">
    <property type="term" value="P:hormone-mediated signaling pathway"/>
    <property type="evidence" value="ECO:0007669"/>
    <property type="project" value="TreeGrafter"/>
</dbReference>
<evidence type="ECO:0000256" key="10">
    <source>
        <dbReference type="ARBA" id="ARBA00023136"/>
    </source>
</evidence>
<keyword evidence="6" id="KW-0732">Signal</keyword>
<feature type="transmembrane region" description="Helical" evidence="16">
    <location>
        <begin position="676"/>
        <end position="699"/>
    </location>
</feature>
<dbReference type="FunFam" id="1.20.1070.10:FF:000023">
    <property type="entry name" value="Relaxin family peptide receptor 1"/>
    <property type="match status" value="1"/>
</dbReference>
<dbReference type="InParanoid" id="A0A7R8UVA1"/>
<dbReference type="GO" id="GO:0005886">
    <property type="term" value="C:plasma membrane"/>
    <property type="evidence" value="ECO:0007669"/>
    <property type="project" value="UniProtKB-SubCell"/>
</dbReference>
<proteinExistence type="inferred from homology"/>
<dbReference type="Pfam" id="PF13855">
    <property type="entry name" value="LRR_8"/>
    <property type="match status" value="2"/>
</dbReference>
<evidence type="ECO:0000256" key="7">
    <source>
        <dbReference type="ARBA" id="ARBA00022737"/>
    </source>
</evidence>
<evidence type="ECO:0000256" key="1">
    <source>
        <dbReference type="ARBA" id="ARBA00004651"/>
    </source>
</evidence>
<evidence type="ECO:0000256" key="12">
    <source>
        <dbReference type="ARBA" id="ARBA00023170"/>
    </source>
</evidence>
<reference evidence="18 19" key="1">
    <citation type="submission" date="2020-11" db="EMBL/GenBank/DDBJ databases">
        <authorList>
            <person name="Wallbank WR R."/>
            <person name="Pardo Diaz C."/>
            <person name="Kozak K."/>
            <person name="Martin S."/>
            <person name="Jiggins C."/>
            <person name="Moest M."/>
            <person name="Warren A I."/>
            <person name="Generalovic N T."/>
            <person name="Byers J.R.P. K."/>
            <person name="Montejo-Kovacevich G."/>
            <person name="Yen C E."/>
        </authorList>
    </citation>
    <scope>NUCLEOTIDE SEQUENCE [LARGE SCALE GENOMIC DNA]</scope>
</reference>
<dbReference type="CDD" id="cd00112">
    <property type="entry name" value="LDLa"/>
    <property type="match status" value="1"/>
</dbReference>
<feature type="transmembrane region" description="Helical" evidence="16">
    <location>
        <begin position="428"/>
        <end position="448"/>
    </location>
</feature>
<comment type="caution">
    <text evidence="15">Lacks conserved residue(s) required for the propagation of feature annotation.</text>
</comment>
<dbReference type="Gene3D" id="1.20.1070.10">
    <property type="entry name" value="Rhodopsin 7-helix transmembrane proteins"/>
    <property type="match status" value="1"/>
</dbReference>
<name>A0A7R8UVA1_HERIL</name>
<feature type="transmembrane region" description="Helical" evidence="16">
    <location>
        <begin position="498"/>
        <end position="525"/>
    </location>
</feature>
<dbReference type="GO" id="GO:0007189">
    <property type="term" value="P:adenylate cyclase-activating G protein-coupled receptor signaling pathway"/>
    <property type="evidence" value="ECO:0007669"/>
    <property type="project" value="TreeGrafter"/>
</dbReference>
<dbReference type="InterPro" id="IPR001611">
    <property type="entry name" value="Leu-rich_rpt"/>
</dbReference>
<keyword evidence="4" id="KW-0433">Leucine-rich repeat</keyword>
<evidence type="ECO:0000256" key="15">
    <source>
        <dbReference type="PROSITE-ProRule" id="PRU00124"/>
    </source>
</evidence>
<dbReference type="PANTHER" id="PTHR24372:SF80">
    <property type="entry name" value="FI21465P1-RELATED"/>
    <property type="match status" value="1"/>
</dbReference>
<dbReference type="Gene3D" id="3.80.10.10">
    <property type="entry name" value="Ribonuclease Inhibitor"/>
    <property type="match status" value="2"/>
</dbReference>
<dbReference type="InterPro" id="IPR002172">
    <property type="entry name" value="LDrepeatLR_classA_rpt"/>
</dbReference>
<keyword evidence="8 16" id="KW-1133">Transmembrane helix</keyword>
<evidence type="ECO:0000256" key="3">
    <source>
        <dbReference type="ARBA" id="ARBA00022475"/>
    </source>
</evidence>
<comment type="subcellular location">
    <subcellularLocation>
        <location evidence="1">Cell membrane</location>
        <topology evidence="1">Multi-pass membrane protein</topology>
    </subcellularLocation>
</comment>
<dbReference type="OMA" id="FEIIHET"/>
<dbReference type="GO" id="GO:0008528">
    <property type="term" value="F:G protein-coupled peptide receptor activity"/>
    <property type="evidence" value="ECO:0007669"/>
    <property type="project" value="TreeGrafter"/>
</dbReference>
<dbReference type="CDD" id="cd15137">
    <property type="entry name" value="7tmA_Relaxin_R"/>
    <property type="match status" value="1"/>
</dbReference>
<keyword evidence="5 16" id="KW-0812">Transmembrane</keyword>
<evidence type="ECO:0000256" key="16">
    <source>
        <dbReference type="SAM" id="Phobius"/>
    </source>
</evidence>
<dbReference type="InterPro" id="IPR023415">
    <property type="entry name" value="LDLR_class-A_CS"/>
</dbReference>
<dbReference type="PRINTS" id="PR01739">
    <property type="entry name" value="RELAXINR"/>
</dbReference>
<dbReference type="AlphaFoldDB" id="A0A7R8UVA1"/>
<comment type="similarity">
    <text evidence="2">Belongs to the G-protein coupled receptor 1 family.</text>
</comment>
<dbReference type="InterPro" id="IPR017452">
    <property type="entry name" value="GPCR_Rhodpsn_7TM"/>
</dbReference>
<feature type="transmembrane region" description="Helical" evidence="16">
    <location>
        <begin position="641"/>
        <end position="670"/>
    </location>
</feature>
<dbReference type="OrthoDB" id="2101615at2759"/>
<dbReference type="PROSITE" id="PS51450">
    <property type="entry name" value="LRR"/>
    <property type="match status" value="3"/>
</dbReference>
<dbReference type="InterPro" id="IPR000276">
    <property type="entry name" value="GPCR_Rhodpsn"/>
</dbReference>
<keyword evidence="10 16" id="KW-0472">Membrane</keyword>
<dbReference type="InterPro" id="IPR032675">
    <property type="entry name" value="LRR_dom_sf"/>
</dbReference>
<feature type="transmembrane region" description="Helical" evidence="16">
    <location>
        <begin position="545"/>
        <end position="570"/>
    </location>
</feature>
<evidence type="ECO:0000256" key="2">
    <source>
        <dbReference type="ARBA" id="ARBA00010663"/>
    </source>
</evidence>
<evidence type="ECO:0000256" key="14">
    <source>
        <dbReference type="ARBA" id="ARBA00023224"/>
    </source>
</evidence>
<keyword evidence="12" id="KW-0675">Receptor</keyword>
<dbReference type="SUPFAM" id="SSF81321">
    <property type="entry name" value="Family A G protein-coupled receptor-like"/>
    <property type="match status" value="1"/>
</dbReference>
<gene>
    <name evidence="18" type="ORF">HERILL_LOCUS9972</name>
</gene>
<evidence type="ECO:0000259" key="17">
    <source>
        <dbReference type="PROSITE" id="PS50262"/>
    </source>
</evidence>